<dbReference type="EMBL" id="JBFMKM010000003">
    <property type="protein sequence ID" value="KAL1310809.1"/>
    <property type="molecule type" value="Genomic_DNA"/>
</dbReference>
<feature type="chain" id="PRO_5045596013" description="Glycoside hydrolase family 93 protein" evidence="1">
    <location>
        <begin position="21"/>
        <end position="407"/>
    </location>
</feature>
<evidence type="ECO:0000313" key="3">
    <source>
        <dbReference type="Proteomes" id="UP001562354"/>
    </source>
</evidence>
<feature type="signal peptide" evidence="1">
    <location>
        <begin position="1"/>
        <end position="20"/>
    </location>
</feature>
<gene>
    <name evidence="2" type="ORF">AAFC00_001048</name>
</gene>
<sequence length="407" mass="44450">MHISQILLAAAVAIVPTALGKAINRHHISPSNITVSNVTIFDPPSNYTIPRTLYARTLALTCDDGDKEETVLATWENYLYNNNSNPYFPIYASSDGGQTWSERSRVYDQVNGWGLRYQPFLYELPETIGDFEKGTVLLAGNSIPDDLSETLIDVYASYDKGYTWTFISHVARGGEALPNNGLTPVWEPFLMVYESQIVCFYSDQRDPLHGQKLVHQVSSDLHSWGEIVNDVRYDNYTFRPGMTTVARLPGQNDSEPKYIMTYEFYGAPEADFAVYYRVSDSPLTFDDKPGHAIIADDGTVPVGSPYVVYAPLGHGKDPKGAVVVTCGSSPELFVHSGDFGPDDQCGGWTTLDTPEGTSYSRSLRVEKRGTGKVMVAGGGVLGGESNRVTVSVVDVGGVEFGGNGTSC</sequence>
<keyword evidence="3" id="KW-1185">Reference proteome</keyword>
<protein>
    <recommendedName>
        <fullName evidence="4">Glycoside hydrolase family 93 protein</fullName>
    </recommendedName>
</protein>
<reference evidence="2 3" key="1">
    <citation type="submission" date="2024-07" db="EMBL/GenBank/DDBJ databases">
        <title>Draft sequence of the Neodothiora populina.</title>
        <authorList>
            <person name="Drown D.D."/>
            <person name="Schuette U.S."/>
            <person name="Buechlein A.B."/>
            <person name="Rusch D.R."/>
            <person name="Winton L.W."/>
            <person name="Adams G.A."/>
        </authorList>
    </citation>
    <scope>NUCLEOTIDE SEQUENCE [LARGE SCALE GENOMIC DNA]</scope>
    <source>
        <strain evidence="2 3">CPC 39397</strain>
    </source>
</reference>
<evidence type="ECO:0000256" key="1">
    <source>
        <dbReference type="SAM" id="SignalP"/>
    </source>
</evidence>
<comment type="caution">
    <text evidence="2">The sequence shown here is derived from an EMBL/GenBank/DDBJ whole genome shotgun (WGS) entry which is preliminary data.</text>
</comment>
<name>A0ABR3PNN0_9PEZI</name>
<dbReference type="PANTHER" id="PTHR38792:SF3">
    <property type="entry name" value="BNR_ASP-BOX REPEAT DOMAIN PROTEIN (AFU_ORTHOLOGUE AFUA_7G06430)-RELATED"/>
    <property type="match status" value="1"/>
</dbReference>
<dbReference type="RefSeq" id="XP_069203658.1">
    <property type="nucleotide sequence ID" value="XM_069340182.1"/>
</dbReference>
<organism evidence="2 3">
    <name type="scientific">Neodothiora populina</name>
    <dbReference type="NCBI Taxonomy" id="2781224"/>
    <lineage>
        <taxon>Eukaryota</taxon>
        <taxon>Fungi</taxon>
        <taxon>Dikarya</taxon>
        <taxon>Ascomycota</taxon>
        <taxon>Pezizomycotina</taxon>
        <taxon>Dothideomycetes</taxon>
        <taxon>Dothideomycetidae</taxon>
        <taxon>Dothideales</taxon>
        <taxon>Dothioraceae</taxon>
        <taxon>Neodothiora</taxon>
    </lineage>
</organism>
<dbReference type="InterPro" id="IPR036278">
    <property type="entry name" value="Sialidase_sf"/>
</dbReference>
<evidence type="ECO:0000313" key="2">
    <source>
        <dbReference type="EMBL" id="KAL1310809.1"/>
    </source>
</evidence>
<dbReference type="Proteomes" id="UP001562354">
    <property type="component" value="Unassembled WGS sequence"/>
</dbReference>
<keyword evidence="1" id="KW-0732">Signal</keyword>
<dbReference type="SUPFAM" id="SSF50939">
    <property type="entry name" value="Sialidases"/>
    <property type="match status" value="1"/>
</dbReference>
<proteinExistence type="predicted"/>
<dbReference type="GeneID" id="95974751"/>
<accession>A0ABR3PNN0</accession>
<evidence type="ECO:0008006" key="4">
    <source>
        <dbReference type="Google" id="ProtNLM"/>
    </source>
</evidence>
<dbReference type="Gene3D" id="2.120.10.10">
    <property type="match status" value="1"/>
</dbReference>
<dbReference type="PANTHER" id="PTHR38792">
    <property type="entry name" value="BNR/ASP-BOX REPEAT DOMAIN PROTEIN (AFU_ORTHOLOGUE AFUA_7G06430)-RELATED"/>
    <property type="match status" value="1"/>
</dbReference>